<name>A0ABM1H6D5_SOLPN</name>
<keyword evidence="3" id="KW-1185">Reference proteome</keyword>
<organism evidence="3 4">
    <name type="scientific">Solanum pennellii</name>
    <name type="common">Tomato</name>
    <name type="synonym">Lycopersicon pennellii</name>
    <dbReference type="NCBI Taxonomy" id="28526"/>
    <lineage>
        <taxon>Eukaryota</taxon>
        <taxon>Viridiplantae</taxon>
        <taxon>Streptophyta</taxon>
        <taxon>Embryophyta</taxon>
        <taxon>Tracheophyta</taxon>
        <taxon>Spermatophyta</taxon>
        <taxon>Magnoliopsida</taxon>
        <taxon>eudicotyledons</taxon>
        <taxon>Gunneridae</taxon>
        <taxon>Pentapetalae</taxon>
        <taxon>asterids</taxon>
        <taxon>lamiids</taxon>
        <taxon>Solanales</taxon>
        <taxon>Solanaceae</taxon>
        <taxon>Solanoideae</taxon>
        <taxon>Solaneae</taxon>
        <taxon>Solanum</taxon>
        <taxon>Solanum subgen. Lycopersicon</taxon>
    </lineage>
</organism>
<feature type="region of interest" description="Disordered" evidence="1">
    <location>
        <begin position="1"/>
        <end position="29"/>
    </location>
</feature>
<dbReference type="RefSeq" id="XP_015080972.1">
    <property type="nucleotide sequence ID" value="XM_015225486.2"/>
</dbReference>
<feature type="transmembrane region" description="Helical" evidence="2">
    <location>
        <begin position="51"/>
        <end position="75"/>
    </location>
</feature>
<dbReference type="InterPro" id="IPR002591">
    <property type="entry name" value="Phosphodiest/P_Trfase"/>
</dbReference>
<keyword evidence="2" id="KW-0812">Transmembrane</keyword>
<dbReference type="Gene3D" id="3.40.720.10">
    <property type="entry name" value="Alkaline Phosphatase, subunit A"/>
    <property type="match status" value="1"/>
</dbReference>
<dbReference type="SUPFAM" id="SSF53649">
    <property type="entry name" value="Alkaline phosphatase-like"/>
    <property type="match status" value="1"/>
</dbReference>
<gene>
    <name evidence="4" type="primary">LOC107024500</name>
</gene>
<dbReference type="GeneID" id="107024500"/>
<evidence type="ECO:0000256" key="2">
    <source>
        <dbReference type="SAM" id="Phobius"/>
    </source>
</evidence>
<protein>
    <submittedName>
        <fullName evidence="4">Ectonucleotide pyrophosphatase/phosphodiesterase family member 1-like</fullName>
    </submittedName>
</protein>
<keyword evidence="2" id="KW-1133">Transmembrane helix</keyword>
<reference evidence="4" key="2">
    <citation type="submission" date="2025-08" db="UniProtKB">
        <authorList>
            <consortium name="RefSeq"/>
        </authorList>
    </citation>
    <scope>IDENTIFICATION</scope>
</reference>
<accession>A0ABM1H6D5</accession>
<dbReference type="Gene3D" id="3.30.1360.180">
    <property type="match status" value="1"/>
</dbReference>
<reference evidence="3" key="1">
    <citation type="journal article" date="2014" name="Nat. Genet.">
        <title>The genome of the stress-tolerant wild tomato species Solanum pennellii.</title>
        <authorList>
            <person name="Bolger A."/>
            <person name="Scossa F."/>
            <person name="Bolger M.E."/>
            <person name="Lanz C."/>
            <person name="Maumus F."/>
            <person name="Tohge T."/>
            <person name="Quesneville H."/>
            <person name="Alseekh S."/>
            <person name="Sorensen I."/>
            <person name="Lichtenstein G."/>
            <person name="Fich E.A."/>
            <person name="Conte M."/>
            <person name="Keller H."/>
            <person name="Schneeberger K."/>
            <person name="Schwacke R."/>
            <person name="Ofner I."/>
            <person name="Vrebalov J."/>
            <person name="Xu Y."/>
            <person name="Osorio S."/>
            <person name="Aflitos S.A."/>
            <person name="Schijlen E."/>
            <person name="Jimenez-Gomez J.M."/>
            <person name="Ryngajllo M."/>
            <person name="Kimura S."/>
            <person name="Kumar R."/>
            <person name="Koenig D."/>
            <person name="Headland L.R."/>
            <person name="Maloof J.N."/>
            <person name="Sinha N."/>
            <person name="van Ham R.C."/>
            <person name="Lankhorst R.K."/>
            <person name="Mao L."/>
            <person name="Vogel A."/>
            <person name="Arsova B."/>
            <person name="Panstruga R."/>
            <person name="Fei Z."/>
            <person name="Rose J.K."/>
            <person name="Zamir D."/>
            <person name="Carrari F."/>
            <person name="Giovannoni J.J."/>
            <person name="Weigel D."/>
            <person name="Usadel B."/>
            <person name="Fernie A.R."/>
        </authorList>
    </citation>
    <scope>NUCLEOTIDE SEQUENCE [LARGE SCALE GENOMIC DNA]</scope>
    <source>
        <strain evidence="3">cv. LA0716</strain>
    </source>
</reference>
<evidence type="ECO:0000256" key="1">
    <source>
        <dbReference type="SAM" id="MobiDB-lite"/>
    </source>
</evidence>
<sequence length="485" mass="54470">MMNSDSISFKPMAVPTREDDEEPPISSTSLLSFDTDDCSTSIPPKPPFSSLILTPLILVTCLSLSTAIIFAYLFFSHSSVSSISHVSRPLQKLKHPVVLLISSDGFRFGYQYKTDTPNIHRLITNGTEAELGLIPVFPTLTFPNHYAIVTGLYPAYHGIINNYFLDPNIREPFTMASYDPKWWLGEPLWETVVNHGLKAATYFWPGSEVNKGGWTCPEYFCKIYNGSVPFEERVDTVLNYFGLPNDEIPSFMTLYFGDPDHQGHKVGPDDPQITEAIARVDGMIGKLIQGLEERGVFEDVNIIMLGDHGMVGTCDKKLIFLEDLARWIKIPKDWIQSYSPLLSIRPPRSYSAKDVVTKMNEGLKSGKVKNGQYLKVYLKEELPDRLHYSESDRIPPIIGLIDEAFKVEQKSSKRFECGGSHGYDNAFFSMRSIFIGHGPKFARGRKVPSFENVQIYNMVTTILNIQGASNNGTSSFPKTILLPSH</sequence>
<evidence type="ECO:0000313" key="3">
    <source>
        <dbReference type="Proteomes" id="UP000694930"/>
    </source>
</evidence>
<dbReference type="Proteomes" id="UP000694930">
    <property type="component" value="Chromosome 7"/>
</dbReference>
<dbReference type="Pfam" id="PF01663">
    <property type="entry name" value="Phosphodiest"/>
    <property type="match status" value="1"/>
</dbReference>
<keyword evidence="2" id="KW-0472">Membrane</keyword>
<evidence type="ECO:0000313" key="4">
    <source>
        <dbReference type="RefSeq" id="XP_015080972.1"/>
    </source>
</evidence>
<dbReference type="PANTHER" id="PTHR10151:SF115">
    <property type="entry name" value="ECTONUCLEOTIDE PYROPHOSPHATASE_PHOSPHODIESTERASE"/>
    <property type="match status" value="1"/>
</dbReference>
<dbReference type="InterPro" id="IPR017850">
    <property type="entry name" value="Alkaline_phosphatase_core_sf"/>
</dbReference>
<dbReference type="PANTHER" id="PTHR10151">
    <property type="entry name" value="ECTONUCLEOTIDE PYROPHOSPHATASE/PHOSPHODIESTERASE"/>
    <property type="match status" value="1"/>
</dbReference>
<dbReference type="CDD" id="cd16018">
    <property type="entry name" value="Enpp"/>
    <property type="match status" value="1"/>
</dbReference>
<proteinExistence type="predicted"/>